<evidence type="ECO:0000313" key="3">
    <source>
        <dbReference type="Proteomes" id="UP000317722"/>
    </source>
</evidence>
<dbReference type="AlphaFoldDB" id="A0A502CWX7"/>
<evidence type="ECO:0000259" key="1">
    <source>
        <dbReference type="Pfam" id="PF12867"/>
    </source>
</evidence>
<dbReference type="SUPFAM" id="SSF109854">
    <property type="entry name" value="DinB/YfiT-like putative metalloenzymes"/>
    <property type="match status" value="1"/>
</dbReference>
<protein>
    <submittedName>
        <fullName evidence="2">DinB family protein</fullName>
    </submittedName>
</protein>
<comment type="caution">
    <text evidence="2">The sequence shown here is derived from an EMBL/GenBank/DDBJ whole genome shotgun (WGS) entry which is preliminary data.</text>
</comment>
<feature type="domain" description="DinB-like" evidence="1">
    <location>
        <begin position="101"/>
        <end position="245"/>
    </location>
</feature>
<evidence type="ECO:0000313" key="2">
    <source>
        <dbReference type="EMBL" id="TPG17428.1"/>
    </source>
</evidence>
<gene>
    <name evidence="2" type="ORF">EAH86_11430</name>
</gene>
<dbReference type="OrthoDB" id="3542438at2"/>
<dbReference type="Gene3D" id="1.20.120.450">
    <property type="entry name" value="dinb family like domain"/>
    <property type="match status" value="1"/>
</dbReference>
<reference evidence="2 3" key="1">
    <citation type="journal article" date="2019" name="Environ. Microbiol.">
        <title>Species interactions and distinct microbial communities in high Arctic permafrost affected cryosols are associated with the CH4 and CO2 gas fluxes.</title>
        <authorList>
            <person name="Altshuler I."/>
            <person name="Hamel J."/>
            <person name="Turney S."/>
            <person name="Magnuson E."/>
            <person name="Levesque R."/>
            <person name="Greer C."/>
            <person name="Whyte L.G."/>
        </authorList>
    </citation>
    <scope>NUCLEOTIDE SEQUENCE [LARGE SCALE GENOMIC DNA]</scope>
    <source>
        <strain evidence="2 3">S9.3A</strain>
    </source>
</reference>
<proteinExistence type="predicted"/>
<organism evidence="2 3">
    <name type="scientific">Pedococcus bigeumensis</name>
    <dbReference type="NCBI Taxonomy" id="433644"/>
    <lineage>
        <taxon>Bacteria</taxon>
        <taxon>Bacillati</taxon>
        <taxon>Actinomycetota</taxon>
        <taxon>Actinomycetes</taxon>
        <taxon>Micrococcales</taxon>
        <taxon>Intrasporangiaceae</taxon>
        <taxon>Pedococcus</taxon>
    </lineage>
</organism>
<dbReference type="InterPro" id="IPR024775">
    <property type="entry name" value="DinB-like"/>
</dbReference>
<dbReference type="InterPro" id="IPR034660">
    <property type="entry name" value="DinB/YfiT-like"/>
</dbReference>
<dbReference type="SUPFAM" id="SSF141571">
    <property type="entry name" value="Pentapeptide repeat-like"/>
    <property type="match status" value="1"/>
</dbReference>
<dbReference type="Proteomes" id="UP000317722">
    <property type="component" value="Unassembled WGS sequence"/>
</dbReference>
<keyword evidence="3" id="KW-1185">Reference proteome</keyword>
<sequence length="263" mass="30011">MRLEDYDASHKDQTYRGVDFGAATFDDCLMEGARFKNVDLRGVVIRGAWVEAEITGEVGRLTVNGVDVTDYVEAELDRREPDRTKMHPTDPTGFRAAWDILERRWAQTFERAARLTPEQLHERVDGEWSFIETQRHLVFATDAWIPRALLGDPSPWSPLDLPHDDMADIPEVPCDRSVRPSLDEVLALRRDRMATMRRVVDGLTDEQLAGRTTPVTEPGYPEPRDFEVSDVVGCILNEEWYHHQYATRDLAILESARHADAAP</sequence>
<accession>A0A502CWX7</accession>
<name>A0A502CWX7_9MICO</name>
<dbReference type="EMBL" id="RCZM01000003">
    <property type="protein sequence ID" value="TPG17428.1"/>
    <property type="molecule type" value="Genomic_DNA"/>
</dbReference>
<dbReference type="Pfam" id="PF12867">
    <property type="entry name" value="DinB_2"/>
    <property type="match status" value="1"/>
</dbReference>